<reference evidence="4" key="1">
    <citation type="submission" date="2013-01" db="EMBL/GenBank/DDBJ databases">
        <title>Draft Genome Sequence of a Mulberry Tree, Morus notabilis C.K. Schneid.</title>
        <authorList>
            <person name="He N."/>
            <person name="Zhao S."/>
        </authorList>
    </citation>
    <scope>NUCLEOTIDE SEQUENCE</scope>
</reference>
<feature type="compositionally biased region" description="Polar residues" evidence="1">
    <location>
        <begin position="1"/>
        <end position="31"/>
    </location>
</feature>
<keyword evidence="2" id="KW-1133">Transmembrane helix</keyword>
<feature type="compositionally biased region" description="Low complexity" evidence="1">
    <location>
        <begin position="79"/>
        <end position="90"/>
    </location>
</feature>
<keyword evidence="2" id="KW-0472">Membrane</keyword>
<dbReference type="AlphaFoldDB" id="W9R0K5"/>
<feature type="transmembrane region" description="Helical" evidence="2">
    <location>
        <begin position="190"/>
        <end position="209"/>
    </location>
</feature>
<dbReference type="EMBL" id="KE344457">
    <property type="protein sequence ID" value="EXB62841.1"/>
    <property type="molecule type" value="Genomic_DNA"/>
</dbReference>
<protein>
    <submittedName>
        <fullName evidence="3">Uncharacterized protein</fullName>
    </submittedName>
</protein>
<feature type="region of interest" description="Disordered" evidence="1">
    <location>
        <begin position="45"/>
        <end position="64"/>
    </location>
</feature>
<keyword evidence="4" id="KW-1185">Reference proteome</keyword>
<evidence type="ECO:0000313" key="3">
    <source>
        <dbReference type="EMBL" id="EXB62841.1"/>
    </source>
</evidence>
<sequence length="239" mass="26103">MNLESNSTVVDIDSLTSPVDGSEEASNSSGHMVSAVLSRQIITENSTTHHNESSSSTSTDHHDEKKKVIFLCDGGEYSSTNHNSSSSSVNRGGATPRHAMTYNSGQSNSPRDQIRQNHNPSSNLDAFMKFLREHELSKNLTQVAIAVVASLYGTSEAIHPNMRMALVLLLSVGLQCFWCGTLRRNMRAELLGQVLIIAAFHLLLVNLMLPSPLASIPVLTFIAFLITLGVHFRNELWSG</sequence>
<dbReference type="Proteomes" id="UP000030645">
    <property type="component" value="Unassembled WGS sequence"/>
</dbReference>
<accession>W9R0K5</accession>
<organism evidence="3 4">
    <name type="scientific">Morus notabilis</name>
    <dbReference type="NCBI Taxonomy" id="981085"/>
    <lineage>
        <taxon>Eukaryota</taxon>
        <taxon>Viridiplantae</taxon>
        <taxon>Streptophyta</taxon>
        <taxon>Embryophyta</taxon>
        <taxon>Tracheophyta</taxon>
        <taxon>Spermatophyta</taxon>
        <taxon>Magnoliopsida</taxon>
        <taxon>eudicotyledons</taxon>
        <taxon>Gunneridae</taxon>
        <taxon>Pentapetalae</taxon>
        <taxon>rosids</taxon>
        <taxon>fabids</taxon>
        <taxon>Rosales</taxon>
        <taxon>Moraceae</taxon>
        <taxon>Moreae</taxon>
        <taxon>Morus</taxon>
    </lineage>
</organism>
<proteinExistence type="predicted"/>
<evidence type="ECO:0000256" key="2">
    <source>
        <dbReference type="SAM" id="Phobius"/>
    </source>
</evidence>
<feature type="region of interest" description="Disordered" evidence="1">
    <location>
        <begin position="1"/>
        <end position="32"/>
    </location>
</feature>
<keyword evidence="2" id="KW-0812">Transmembrane</keyword>
<evidence type="ECO:0000256" key="1">
    <source>
        <dbReference type="SAM" id="MobiDB-lite"/>
    </source>
</evidence>
<feature type="region of interest" description="Disordered" evidence="1">
    <location>
        <begin position="79"/>
        <end position="118"/>
    </location>
</feature>
<evidence type="ECO:0000313" key="4">
    <source>
        <dbReference type="Proteomes" id="UP000030645"/>
    </source>
</evidence>
<feature type="transmembrane region" description="Helical" evidence="2">
    <location>
        <begin position="215"/>
        <end position="232"/>
    </location>
</feature>
<feature type="compositionally biased region" description="Polar residues" evidence="1">
    <location>
        <begin position="101"/>
        <end position="118"/>
    </location>
</feature>
<name>W9R0K5_9ROSA</name>
<gene>
    <name evidence="3" type="ORF">L484_008691</name>
</gene>